<dbReference type="HOGENOM" id="CLU_156014_0_0_1"/>
<feature type="region of interest" description="Disordered" evidence="1">
    <location>
        <begin position="49"/>
        <end position="92"/>
    </location>
</feature>
<evidence type="ECO:0000313" key="3">
    <source>
        <dbReference type="Proteomes" id="UP000007148"/>
    </source>
</evidence>
<dbReference type="InParanoid" id="G4TWQ0"/>
<feature type="compositionally biased region" description="Basic residues" evidence="1">
    <location>
        <begin position="81"/>
        <end position="92"/>
    </location>
</feature>
<dbReference type="EMBL" id="CAFZ01000511">
    <property type="protein sequence ID" value="CCA75743.1"/>
    <property type="molecule type" value="Genomic_DNA"/>
</dbReference>
<accession>G4TWQ0</accession>
<gene>
    <name evidence="2" type="ORF">PIIN_09733</name>
</gene>
<protein>
    <submittedName>
        <fullName evidence="2">Uncharacterized protein</fullName>
    </submittedName>
</protein>
<name>G4TWQ0_SERID</name>
<feature type="compositionally biased region" description="Basic and acidic residues" evidence="1">
    <location>
        <begin position="56"/>
        <end position="66"/>
    </location>
</feature>
<evidence type="ECO:0000313" key="2">
    <source>
        <dbReference type="EMBL" id="CCA75743.1"/>
    </source>
</evidence>
<feature type="region of interest" description="Disordered" evidence="1">
    <location>
        <begin position="1"/>
        <end position="22"/>
    </location>
</feature>
<comment type="caution">
    <text evidence="2">The sequence shown here is derived from an EMBL/GenBank/DDBJ whole genome shotgun (WGS) entry which is preliminary data.</text>
</comment>
<dbReference type="Proteomes" id="UP000007148">
    <property type="component" value="Unassembled WGS sequence"/>
</dbReference>
<sequence length="92" mass="10194">MANWSTKASLNDRGVDISASGMSVKTNKNISREDYLDATQRGIINTMKAASFGAPEHQRSLSDIDKHRKAAPDTPLDQTSTKKRSIFTKKQK</sequence>
<organism evidence="2 3">
    <name type="scientific">Serendipita indica (strain DSM 11827)</name>
    <name type="common">Root endophyte fungus</name>
    <name type="synonym">Piriformospora indica</name>
    <dbReference type="NCBI Taxonomy" id="1109443"/>
    <lineage>
        <taxon>Eukaryota</taxon>
        <taxon>Fungi</taxon>
        <taxon>Dikarya</taxon>
        <taxon>Basidiomycota</taxon>
        <taxon>Agaricomycotina</taxon>
        <taxon>Agaricomycetes</taxon>
        <taxon>Sebacinales</taxon>
        <taxon>Serendipitaceae</taxon>
        <taxon>Serendipita</taxon>
    </lineage>
</organism>
<proteinExistence type="predicted"/>
<evidence type="ECO:0000256" key="1">
    <source>
        <dbReference type="SAM" id="MobiDB-lite"/>
    </source>
</evidence>
<dbReference type="AlphaFoldDB" id="G4TWQ0"/>
<dbReference type="OrthoDB" id="2505950at2759"/>
<dbReference type="eggNOG" id="ENOG502SSWG">
    <property type="taxonomic scope" value="Eukaryota"/>
</dbReference>
<keyword evidence="3" id="KW-1185">Reference proteome</keyword>
<reference evidence="2 3" key="1">
    <citation type="journal article" date="2011" name="PLoS Pathog.">
        <title>Endophytic Life Strategies Decoded by Genome and Transcriptome Analyses of the Mutualistic Root Symbiont Piriformospora indica.</title>
        <authorList>
            <person name="Zuccaro A."/>
            <person name="Lahrmann U."/>
            <person name="Guldener U."/>
            <person name="Langen G."/>
            <person name="Pfiffi S."/>
            <person name="Biedenkopf D."/>
            <person name="Wong P."/>
            <person name="Samans B."/>
            <person name="Grimm C."/>
            <person name="Basiewicz M."/>
            <person name="Murat C."/>
            <person name="Martin F."/>
            <person name="Kogel K.H."/>
        </authorList>
    </citation>
    <scope>NUCLEOTIDE SEQUENCE [LARGE SCALE GENOMIC DNA]</scope>
    <source>
        <strain evidence="2 3">DSM 11827</strain>
    </source>
</reference>